<dbReference type="HOGENOM" id="CLU_1051477_0_0_1"/>
<dbReference type="KEGG" id="gtt:GUITHDRAFT_102406"/>
<reference evidence="4" key="2">
    <citation type="submission" date="2012-11" db="EMBL/GenBank/DDBJ databases">
        <authorList>
            <person name="Kuo A."/>
            <person name="Curtis B.A."/>
            <person name="Tanifuji G."/>
            <person name="Burki F."/>
            <person name="Gruber A."/>
            <person name="Irimia M."/>
            <person name="Maruyama S."/>
            <person name="Arias M.C."/>
            <person name="Ball S.G."/>
            <person name="Gile G.H."/>
            <person name="Hirakawa Y."/>
            <person name="Hopkins J.F."/>
            <person name="Rensing S.A."/>
            <person name="Schmutz J."/>
            <person name="Symeonidi A."/>
            <person name="Elias M."/>
            <person name="Eveleigh R.J."/>
            <person name="Herman E.K."/>
            <person name="Klute M.J."/>
            <person name="Nakayama T."/>
            <person name="Obornik M."/>
            <person name="Reyes-Prieto A."/>
            <person name="Armbrust E.V."/>
            <person name="Aves S.J."/>
            <person name="Beiko R.G."/>
            <person name="Coutinho P."/>
            <person name="Dacks J.B."/>
            <person name="Durnford D.G."/>
            <person name="Fast N.M."/>
            <person name="Green B.R."/>
            <person name="Grisdale C."/>
            <person name="Hempe F."/>
            <person name="Henrissat B."/>
            <person name="Hoppner M.P."/>
            <person name="Ishida K.-I."/>
            <person name="Kim E."/>
            <person name="Koreny L."/>
            <person name="Kroth P.G."/>
            <person name="Liu Y."/>
            <person name="Malik S.-B."/>
            <person name="Maier U.G."/>
            <person name="McRose D."/>
            <person name="Mock T."/>
            <person name="Neilson J.A."/>
            <person name="Onodera N.T."/>
            <person name="Poole A.M."/>
            <person name="Pritham E.J."/>
            <person name="Richards T.A."/>
            <person name="Rocap G."/>
            <person name="Roy S.W."/>
            <person name="Sarai C."/>
            <person name="Schaack S."/>
            <person name="Shirato S."/>
            <person name="Slamovits C.H."/>
            <person name="Spencer D.F."/>
            <person name="Suzuki S."/>
            <person name="Worden A.Z."/>
            <person name="Zauner S."/>
            <person name="Barry K."/>
            <person name="Bell C."/>
            <person name="Bharti A.K."/>
            <person name="Crow J.A."/>
            <person name="Grimwood J."/>
            <person name="Kramer R."/>
            <person name="Lindquist E."/>
            <person name="Lucas S."/>
            <person name="Salamov A."/>
            <person name="McFadden G.I."/>
            <person name="Lane C.E."/>
            <person name="Keeling P.J."/>
            <person name="Gray M.W."/>
            <person name="Grigoriev I.V."/>
            <person name="Archibald J.M."/>
        </authorList>
    </citation>
    <scope>NUCLEOTIDE SEQUENCE</scope>
    <source>
        <strain evidence="4">CCMP2712</strain>
    </source>
</reference>
<reference evidence="3" key="3">
    <citation type="submission" date="2015-06" db="UniProtKB">
        <authorList>
            <consortium name="EnsemblProtists"/>
        </authorList>
    </citation>
    <scope>IDENTIFICATION</scope>
</reference>
<feature type="region of interest" description="Disordered" evidence="1">
    <location>
        <begin position="47"/>
        <end position="128"/>
    </location>
</feature>
<keyword evidence="4" id="KW-1185">Reference proteome</keyword>
<dbReference type="RefSeq" id="XP_005838777.1">
    <property type="nucleotide sequence ID" value="XM_005838720.1"/>
</dbReference>
<dbReference type="Proteomes" id="UP000011087">
    <property type="component" value="Unassembled WGS sequence"/>
</dbReference>
<dbReference type="PaxDb" id="55529-EKX51797"/>
<accession>L1JTS2</accession>
<dbReference type="EMBL" id="JH992974">
    <property type="protein sequence ID" value="EKX51797.1"/>
    <property type="molecule type" value="Genomic_DNA"/>
</dbReference>
<organism evidence="2">
    <name type="scientific">Guillardia theta (strain CCMP2712)</name>
    <name type="common">Cryptophyte</name>
    <dbReference type="NCBI Taxonomy" id="905079"/>
    <lineage>
        <taxon>Eukaryota</taxon>
        <taxon>Cryptophyceae</taxon>
        <taxon>Pyrenomonadales</taxon>
        <taxon>Geminigeraceae</taxon>
        <taxon>Guillardia</taxon>
    </lineage>
</organism>
<evidence type="ECO:0000313" key="4">
    <source>
        <dbReference type="Proteomes" id="UP000011087"/>
    </source>
</evidence>
<dbReference type="GeneID" id="17308582"/>
<reference evidence="2 4" key="1">
    <citation type="journal article" date="2012" name="Nature">
        <title>Algal genomes reveal evolutionary mosaicism and the fate of nucleomorphs.</title>
        <authorList>
            <consortium name="DOE Joint Genome Institute"/>
            <person name="Curtis B.A."/>
            <person name="Tanifuji G."/>
            <person name="Burki F."/>
            <person name="Gruber A."/>
            <person name="Irimia M."/>
            <person name="Maruyama S."/>
            <person name="Arias M.C."/>
            <person name="Ball S.G."/>
            <person name="Gile G.H."/>
            <person name="Hirakawa Y."/>
            <person name="Hopkins J.F."/>
            <person name="Kuo A."/>
            <person name="Rensing S.A."/>
            <person name="Schmutz J."/>
            <person name="Symeonidi A."/>
            <person name="Elias M."/>
            <person name="Eveleigh R.J."/>
            <person name="Herman E.K."/>
            <person name="Klute M.J."/>
            <person name="Nakayama T."/>
            <person name="Obornik M."/>
            <person name="Reyes-Prieto A."/>
            <person name="Armbrust E.V."/>
            <person name="Aves S.J."/>
            <person name="Beiko R.G."/>
            <person name="Coutinho P."/>
            <person name="Dacks J.B."/>
            <person name="Durnford D.G."/>
            <person name="Fast N.M."/>
            <person name="Green B.R."/>
            <person name="Grisdale C.J."/>
            <person name="Hempel F."/>
            <person name="Henrissat B."/>
            <person name="Hoppner M.P."/>
            <person name="Ishida K."/>
            <person name="Kim E."/>
            <person name="Koreny L."/>
            <person name="Kroth P.G."/>
            <person name="Liu Y."/>
            <person name="Malik S.B."/>
            <person name="Maier U.G."/>
            <person name="McRose D."/>
            <person name="Mock T."/>
            <person name="Neilson J.A."/>
            <person name="Onodera N.T."/>
            <person name="Poole A.M."/>
            <person name="Pritham E.J."/>
            <person name="Richards T.A."/>
            <person name="Rocap G."/>
            <person name="Roy S.W."/>
            <person name="Sarai C."/>
            <person name="Schaack S."/>
            <person name="Shirato S."/>
            <person name="Slamovits C.H."/>
            <person name="Spencer D.F."/>
            <person name="Suzuki S."/>
            <person name="Worden A.Z."/>
            <person name="Zauner S."/>
            <person name="Barry K."/>
            <person name="Bell C."/>
            <person name="Bharti A.K."/>
            <person name="Crow J.A."/>
            <person name="Grimwood J."/>
            <person name="Kramer R."/>
            <person name="Lindquist E."/>
            <person name="Lucas S."/>
            <person name="Salamov A."/>
            <person name="McFadden G.I."/>
            <person name="Lane C.E."/>
            <person name="Keeling P.J."/>
            <person name="Gray M.W."/>
            <person name="Grigoriev I.V."/>
            <person name="Archibald J.M."/>
        </authorList>
    </citation>
    <scope>NUCLEOTIDE SEQUENCE</scope>
    <source>
        <strain evidence="2 4">CCMP2712</strain>
    </source>
</reference>
<dbReference type="AlphaFoldDB" id="L1JTS2"/>
<feature type="compositionally biased region" description="Basic and acidic residues" evidence="1">
    <location>
        <begin position="84"/>
        <end position="95"/>
    </location>
</feature>
<sequence length="265" mass="30068">MRKRRIGSSGSQLTRLLALPTSRAERMNLSMRGRRCVCLRTCGTPRTRQVRAKDRQLKRLQRRSSPDKDMVRRAVPKPAQTHASELDSSYHEQHGKRTMHVSHLEDNGIGGSAPEEEDGERGSPPGAHEHVEWLDMIQNLTSAVRQGQKRKVHDIVSKTLRSSKKDVKEFIDVMDSISPSIRQTNLREIAEMIHIFGRSIMVFSASLSNAMDCEGVQFFQNDQKTNEIRALIPKPTDKLFVVNQFLAEDVCVVTRCIEKQVDVLA</sequence>
<dbReference type="EnsemblProtists" id="EKX51797">
    <property type="protein sequence ID" value="EKX51797"/>
    <property type="gene ID" value="GUITHDRAFT_102406"/>
</dbReference>
<name>L1JTS2_GUITC</name>
<evidence type="ECO:0000256" key="1">
    <source>
        <dbReference type="SAM" id="MobiDB-lite"/>
    </source>
</evidence>
<protein>
    <submittedName>
        <fullName evidence="2 3">Uncharacterized protein</fullName>
    </submittedName>
</protein>
<gene>
    <name evidence="2" type="ORF">GUITHDRAFT_102406</name>
</gene>
<proteinExistence type="predicted"/>
<evidence type="ECO:0000313" key="3">
    <source>
        <dbReference type="EnsemblProtists" id="EKX51797"/>
    </source>
</evidence>
<evidence type="ECO:0000313" key="2">
    <source>
        <dbReference type="EMBL" id="EKX51797.1"/>
    </source>
</evidence>